<dbReference type="EMBL" id="BMFQ01000002">
    <property type="protein sequence ID" value="GGG46767.1"/>
    <property type="molecule type" value="Genomic_DNA"/>
</dbReference>
<evidence type="ECO:0000313" key="1">
    <source>
        <dbReference type="EMBL" id="GGG46767.1"/>
    </source>
</evidence>
<accession>A0A917GII0</accession>
<evidence type="ECO:0000313" key="2">
    <source>
        <dbReference type="Proteomes" id="UP000625976"/>
    </source>
</evidence>
<proteinExistence type="predicted"/>
<dbReference type="RefSeq" id="WP_188463965.1">
    <property type="nucleotide sequence ID" value="NZ_BMFQ01000002.1"/>
</dbReference>
<keyword evidence="2" id="KW-1185">Reference proteome</keyword>
<reference evidence="1" key="1">
    <citation type="journal article" date="2014" name="Int. J. Syst. Evol. Microbiol.">
        <title>Complete genome sequence of Corynebacterium casei LMG S-19264T (=DSM 44701T), isolated from a smear-ripened cheese.</title>
        <authorList>
            <consortium name="US DOE Joint Genome Institute (JGI-PGF)"/>
            <person name="Walter F."/>
            <person name="Albersmeier A."/>
            <person name="Kalinowski J."/>
            <person name="Ruckert C."/>
        </authorList>
    </citation>
    <scope>NUCLEOTIDE SEQUENCE</scope>
    <source>
        <strain evidence="1">CGMCC 1.12751</strain>
    </source>
</reference>
<name>A0A917GII0_9FLAO</name>
<protein>
    <submittedName>
        <fullName evidence="1">Uncharacterized protein</fullName>
    </submittedName>
</protein>
<sequence>MEKELEFYSLFSAQKSKEAVLKSNFSSDFFDVFSDKVNFEIPVLTEIVLGKTMYDKIDFNDGINFVISEQFLKILTENKLTGWKTYPVIIKNTDKNYYGFQIIGKSGPLKEKKQKGFHIGYEFNKTSWDGNDFFTPEKTHLRFLSERAKEVLNCEKLTNIEIENIKTIENYSFGEE</sequence>
<dbReference type="AlphaFoldDB" id="A0A917GII0"/>
<organism evidence="1 2">
    <name type="scientific">Bizionia arctica</name>
    <dbReference type="NCBI Taxonomy" id="1495645"/>
    <lineage>
        <taxon>Bacteria</taxon>
        <taxon>Pseudomonadati</taxon>
        <taxon>Bacteroidota</taxon>
        <taxon>Flavobacteriia</taxon>
        <taxon>Flavobacteriales</taxon>
        <taxon>Flavobacteriaceae</taxon>
        <taxon>Bizionia</taxon>
    </lineage>
</organism>
<comment type="caution">
    <text evidence="1">The sequence shown here is derived from an EMBL/GenBank/DDBJ whole genome shotgun (WGS) entry which is preliminary data.</text>
</comment>
<dbReference type="Proteomes" id="UP000625976">
    <property type="component" value="Unassembled WGS sequence"/>
</dbReference>
<gene>
    <name evidence="1" type="ORF">GCM10010976_17760</name>
</gene>
<reference evidence="1" key="2">
    <citation type="submission" date="2020-09" db="EMBL/GenBank/DDBJ databases">
        <authorList>
            <person name="Sun Q."/>
            <person name="Zhou Y."/>
        </authorList>
    </citation>
    <scope>NUCLEOTIDE SEQUENCE</scope>
    <source>
        <strain evidence="1">CGMCC 1.12751</strain>
    </source>
</reference>